<dbReference type="CDD" id="cd06533">
    <property type="entry name" value="Glyco_transf_WecG_TagA"/>
    <property type="match status" value="1"/>
</dbReference>
<organism evidence="3 4">
    <name type="scientific">Bowmanella denitrificans</name>
    <dbReference type="NCBI Taxonomy" id="366582"/>
    <lineage>
        <taxon>Bacteria</taxon>
        <taxon>Pseudomonadati</taxon>
        <taxon>Pseudomonadota</taxon>
        <taxon>Gammaproteobacteria</taxon>
        <taxon>Alteromonadales</taxon>
        <taxon>Alteromonadaceae</taxon>
        <taxon>Bowmanella</taxon>
    </lineage>
</organism>
<reference evidence="3 4" key="1">
    <citation type="journal article" date="2019" name="Int. J. Syst. Evol. Microbiol.">
        <title>The Global Catalogue of Microorganisms (GCM) 10K type strain sequencing project: providing services to taxonomists for standard genome sequencing and annotation.</title>
        <authorList>
            <consortium name="The Broad Institute Genomics Platform"/>
            <consortium name="The Broad Institute Genome Sequencing Center for Infectious Disease"/>
            <person name="Wu L."/>
            <person name="Ma J."/>
        </authorList>
    </citation>
    <scope>NUCLEOTIDE SEQUENCE [LARGE SCALE GENOMIC DNA]</scope>
    <source>
        <strain evidence="3 4">JCM 13378</strain>
    </source>
</reference>
<dbReference type="Pfam" id="PF03808">
    <property type="entry name" value="Glyco_tran_WecG"/>
    <property type="match status" value="1"/>
</dbReference>
<name>A0ABN0XHJ1_9ALTE</name>
<gene>
    <name evidence="3" type="primary">uppL</name>
    <name evidence="3" type="ORF">GCM10009092_30960</name>
</gene>
<accession>A0ABN0XHJ1</accession>
<dbReference type="PANTHER" id="PTHR34136">
    <property type="match status" value="1"/>
</dbReference>
<proteinExistence type="predicted"/>
<evidence type="ECO:0000256" key="1">
    <source>
        <dbReference type="ARBA" id="ARBA00022676"/>
    </source>
</evidence>
<dbReference type="GO" id="GO:0016740">
    <property type="term" value="F:transferase activity"/>
    <property type="evidence" value="ECO:0007669"/>
    <property type="project" value="UniProtKB-KW"/>
</dbReference>
<evidence type="ECO:0000313" key="4">
    <source>
        <dbReference type="Proteomes" id="UP001501757"/>
    </source>
</evidence>
<evidence type="ECO:0000256" key="2">
    <source>
        <dbReference type="ARBA" id="ARBA00022679"/>
    </source>
</evidence>
<comment type="caution">
    <text evidence="3">The sequence shown here is derived from an EMBL/GenBank/DDBJ whole genome shotgun (WGS) entry which is preliminary data.</text>
</comment>
<dbReference type="RefSeq" id="WP_343846146.1">
    <property type="nucleotide sequence ID" value="NZ_BAAAEI010000020.1"/>
</dbReference>
<dbReference type="InterPro" id="IPR004629">
    <property type="entry name" value="WecG_TagA_CpsF"/>
</dbReference>
<dbReference type="Proteomes" id="UP001501757">
    <property type="component" value="Unassembled WGS sequence"/>
</dbReference>
<protein>
    <submittedName>
        <fullName evidence="3">Polysaccharide biosynthesis UDP-hexose transferase UppL</fullName>
    </submittedName>
</protein>
<sequence>MRLEDVTFTQVGGLKTACITRAELVDVIARRITAYRWRQRLADELAPMLIFDSNGQGISIANSNPNFMAILRQADLIHADGQSVVNFSRLFADHEIPERSATTDTIHDIPTFHHGPLRHFLLGGHKRVVEECAKRLQTRYANFCVAGTHDGYFSLKQEKQVLAEINRVQPDVLWVGLGKPKEQAFCTRNKLWLHVPVIITCGGCFNYVTGDYKRAPQVMQQLGLEWLHRALSEPRKLLWRYLTTSPHAIYCAYKHRIRRWAGE</sequence>
<keyword evidence="2 3" id="KW-0808">Transferase</keyword>
<keyword evidence="4" id="KW-1185">Reference proteome</keyword>
<keyword evidence="1" id="KW-0328">Glycosyltransferase</keyword>
<dbReference type="NCBIfam" id="TIGR00696">
    <property type="entry name" value="wecG_tagA_cpsF"/>
    <property type="match status" value="1"/>
</dbReference>
<evidence type="ECO:0000313" key="3">
    <source>
        <dbReference type="EMBL" id="GAA0364417.1"/>
    </source>
</evidence>
<dbReference type="PANTHER" id="PTHR34136:SF1">
    <property type="entry name" value="UDP-N-ACETYL-D-MANNOSAMINURONIC ACID TRANSFERASE"/>
    <property type="match status" value="1"/>
</dbReference>
<dbReference type="EMBL" id="BAAAEI010000020">
    <property type="protein sequence ID" value="GAA0364417.1"/>
    <property type="molecule type" value="Genomic_DNA"/>
</dbReference>